<comment type="caution">
    <text evidence="9">Lacks conserved residue(s) required for the propagation of feature annotation.</text>
</comment>
<accession>A0A4U1J8N0</accession>
<dbReference type="GO" id="GO:0004789">
    <property type="term" value="F:thiamine-phosphate diphosphorylase activity"/>
    <property type="evidence" value="ECO:0007669"/>
    <property type="project" value="UniProtKB-UniRule"/>
</dbReference>
<reference evidence="11 12" key="1">
    <citation type="submission" date="2019-04" db="EMBL/GenBank/DDBJ databases">
        <authorList>
            <person name="Li Y."/>
            <person name="Wang J."/>
        </authorList>
    </citation>
    <scope>NUCLEOTIDE SEQUENCE [LARGE SCALE GENOMIC DNA]</scope>
    <source>
        <strain evidence="11 12">DSM 14668</strain>
    </source>
</reference>
<protein>
    <recommendedName>
        <fullName evidence="9">Thiamine-phosphate synthase</fullName>
        <shortName evidence="9">TP synthase</shortName>
        <shortName evidence="9">TPS</shortName>
        <ecNumber evidence="9">2.5.1.3</ecNumber>
    </recommendedName>
    <alternativeName>
        <fullName evidence="9">Thiamine-phosphate pyrophosphorylase</fullName>
        <shortName evidence="9">TMP pyrophosphorylase</shortName>
        <shortName evidence="9">TMP-PPase</shortName>
    </alternativeName>
</protein>
<dbReference type="GO" id="GO:0009229">
    <property type="term" value="P:thiamine diphosphate biosynthetic process"/>
    <property type="evidence" value="ECO:0007669"/>
    <property type="project" value="UniProtKB-UniRule"/>
</dbReference>
<feature type="binding site" evidence="9">
    <location>
        <position position="69"/>
    </location>
    <ligand>
        <name>Mg(2+)</name>
        <dbReference type="ChEBI" id="CHEBI:18420"/>
    </ligand>
</feature>
<comment type="catalytic activity">
    <reaction evidence="6 9">
        <text>4-methyl-5-(2-phosphooxyethyl)-thiazole + 4-amino-2-methyl-5-(diphosphooxymethyl)pyrimidine + H(+) = thiamine phosphate + diphosphate</text>
        <dbReference type="Rhea" id="RHEA:22328"/>
        <dbReference type="ChEBI" id="CHEBI:15378"/>
        <dbReference type="ChEBI" id="CHEBI:33019"/>
        <dbReference type="ChEBI" id="CHEBI:37575"/>
        <dbReference type="ChEBI" id="CHEBI:57841"/>
        <dbReference type="ChEBI" id="CHEBI:58296"/>
        <dbReference type="EC" id="2.5.1.3"/>
    </reaction>
</comment>
<evidence type="ECO:0000256" key="5">
    <source>
        <dbReference type="ARBA" id="ARBA00022977"/>
    </source>
</evidence>
<evidence type="ECO:0000256" key="3">
    <source>
        <dbReference type="ARBA" id="ARBA00022723"/>
    </source>
</evidence>
<dbReference type="SUPFAM" id="SSF51391">
    <property type="entry name" value="Thiamin phosphate synthase"/>
    <property type="match status" value="1"/>
</dbReference>
<dbReference type="OrthoDB" id="9810880at2"/>
<keyword evidence="4 9" id="KW-0460">Magnesium</keyword>
<gene>
    <name evidence="9" type="primary">thiE</name>
    <name evidence="11" type="ORF">E8A74_24460</name>
</gene>
<dbReference type="Pfam" id="PF02581">
    <property type="entry name" value="TMP-TENI"/>
    <property type="match status" value="1"/>
</dbReference>
<dbReference type="Proteomes" id="UP000309215">
    <property type="component" value="Unassembled WGS sequence"/>
</dbReference>
<evidence type="ECO:0000256" key="8">
    <source>
        <dbReference type="ARBA" id="ARBA00047883"/>
    </source>
</evidence>
<dbReference type="GO" id="GO:0009228">
    <property type="term" value="P:thiamine biosynthetic process"/>
    <property type="evidence" value="ECO:0007669"/>
    <property type="project" value="UniProtKB-KW"/>
</dbReference>
<comment type="catalytic activity">
    <reaction evidence="7 9">
        <text>2-(2-carboxy-4-methylthiazol-5-yl)ethyl phosphate + 4-amino-2-methyl-5-(diphosphooxymethyl)pyrimidine + 2 H(+) = thiamine phosphate + CO2 + diphosphate</text>
        <dbReference type="Rhea" id="RHEA:47848"/>
        <dbReference type="ChEBI" id="CHEBI:15378"/>
        <dbReference type="ChEBI" id="CHEBI:16526"/>
        <dbReference type="ChEBI" id="CHEBI:33019"/>
        <dbReference type="ChEBI" id="CHEBI:37575"/>
        <dbReference type="ChEBI" id="CHEBI:57841"/>
        <dbReference type="ChEBI" id="CHEBI:62890"/>
        <dbReference type="EC" id="2.5.1.3"/>
    </reaction>
</comment>
<name>A0A4U1J8N0_9BACT</name>
<dbReference type="InterPro" id="IPR022998">
    <property type="entry name" value="ThiamineP_synth_TenI"/>
</dbReference>
<dbReference type="HAMAP" id="MF_00097">
    <property type="entry name" value="TMP_synthase"/>
    <property type="match status" value="1"/>
</dbReference>
<evidence type="ECO:0000256" key="6">
    <source>
        <dbReference type="ARBA" id="ARBA00047334"/>
    </source>
</evidence>
<evidence type="ECO:0000256" key="4">
    <source>
        <dbReference type="ARBA" id="ARBA00022842"/>
    </source>
</evidence>
<dbReference type="InterPro" id="IPR034291">
    <property type="entry name" value="TMP_synthase"/>
</dbReference>
<comment type="function">
    <text evidence="9">Condenses 4-methyl-5-(beta-hydroxyethyl)thiazole monophosphate (THZ-P) and 2-methyl-4-amino-5-hydroxymethyl pyrimidine pyrophosphate (HMP-PP) to form thiamine monophosphate (TMP).</text>
</comment>
<evidence type="ECO:0000259" key="10">
    <source>
        <dbReference type="Pfam" id="PF02581"/>
    </source>
</evidence>
<feature type="binding site" evidence="9">
    <location>
        <begin position="36"/>
        <end position="40"/>
    </location>
    <ligand>
        <name>4-amino-2-methyl-5-(diphosphooxymethyl)pyrimidine</name>
        <dbReference type="ChEBI" id="CHEBI:57841"/>
    </ligand>
</feature>
<evidence type="ECO:0000256" key="7">
    <source>
        <dbReference type="ARBA" id="ARBA00047851"/>
    </source>
</evidence>
<dbReference type="UniPathway" id="UPA00060">
    <property type="reaction ID" value="UER00141"/>
</dbReference>
<keyword evidence="2 9" id="KW-0808">Transferase</keyword>
<dbReference type="EMBL" id="SSMQ01000026">
    <property type="protein sequence ID" value="TKD04005.1"/>
    <property type="molecule type" value="Genomic_DNA"/>
</dbReference>
<dbReference type="CDD" id="cd00564">
    <property type="entry name" value="TMP_TenI"/>
    <property type="match status" value="1"/>
</dbReference>
<keyword evidence="12" id="KW-1185">Reference proteome</keyword>
<dbReference type="Gene3D" id="3.20.20.70">
    <property type="entry name" value="Aldolase class I"/>
    <property type="match status" value="1"/>
</dbReference>
<comment type="catalytic activity">
    <reaction evidence="8 9">
        <text>2-[(2R,5Z)-2-carboxy-4-methylthiazol-5(2H)-ylidene]ethyl phosphate + 4-amino-2-methyl-5-(diphosphooxymethyl)pyrimidine + 2 H(+) = thiamine phosphate + CO2 + diphosphate</text>
        <dbReference type="Rhea" id="RHEA:47844"/>
        <dbReference type="ChEBI" id="CHEBI:15378"/>
        <dbReference type="ChEBI" id="CHEBI:16526"/>
        <dbReference type="ChEBI" id="CHEBI:33019"/>
        <dbReference type="ChEBI" id="CHEBI:37575"/>
        <dbReference type="ChEBI" id="CHEBI:57841"/>
        <dbReference type="ChEBI" id="CHEBI:62899"/>
        <dbReference type="EC" id="2.5.1.3"/>
    </reaction>
</comment>
<evidence type="ECO:0000313" key="11">
    <source>
        <dbReference type="EMBL" id="TKD04005.1"/>
    </source>
</evidence>
<feature type="binding site" evidence="9">
    <location>
        <position position="68"/>
    </location>
    <ligand>
        <name>4-amino-2-methyl-5-(diphosphooxymethyl)pyrimidine</name>
        <dbReference type="ChEBI" id="CHEBI:57841"/>
    </ligand>
</feature>
<comment type="cofactor">
    <cofactor evidence="9">
        <name>Mg(2+)</name>
        <dbReference type="ChEBI" id="CHEBI:18420"/>
    </cofactor>
    <text evidence="9">Binds 1 Mg(2+) ion per subunit.</text>
</comment>
<feature type="binding site" evidence="9">
    <location>
        <position position="139"/>
    </location>
    <ligand>
        <name>4-amino-2-methyl-5-(diphosphooxymethyl)pyrimidine</name>
        <dbReference type="ChEBI" id="CHEBI:57841"/>
    </ligand>
</feature>
<feature type="binding site" evidence="9">
    <location>
        <position position="88"/>
    </location>
    <ligand>
        <name>Mg(2+)</name>
        <dbReference type="ChEBI" id="CHEBI:18420"/>
    </ligand>
</feature>
<dbReference type="EC" id="2.5.1.3" evidence="9"/>
<evidence type="ECO:0000256" key="9">
    <source>
        <dbReference type="HAMAP-Rule" id="MF_00097"/>
    </source>
</evidence>
<proteinExistence type="inferred from homology"/>
<dbReference type="PANTHER" id="PTHR20857:SF15">
    <property type="entry name" value="THIAMINE-PHOSPHATE SYNTHASE"/>
    <property type="match status" value="1"/>
</dbReference>
<keyword evidence="5 9" id="KW-0784">Thiamine biosynthesis</keyword>
<dbReference type="AlphaFoldDB" id="A0A4U1J8N0"/>
<sequence>MRGLYAIVDTAALDRRGIDVVAFAEAVLAAGPAALQLRDKTSGVRRTLALLAELTKLAARAGVPLYANDRPDLALLTGCPGIHVGQTDLPVPLIRALVARTGGSFAVGLSTYDEAQIDAGVAEGADYLGIGPVFGTQNKDDAEPPIGLPRLAALAEHARSLGYTRPLVAIGGITLENAAAVGAVVDAAAVIGALLPIASGDAGLAETTGRARTLHEAILGATPRTEHP</sequence>
<evidence type="ECO:0000313" key="12">
    <source>
        <dbReference type="Proteomes" id="UP000309215"/>
    </source>
</evidence>
<dbReference type="InterPro" id="IPR036206">
    <property type="entry name" value="ThiamineP_synth_sf"/>
</dbReference>
<dbReference type="GO" id="GO:0000287">
    <property type="term" value="F:magnesium ion binding"/>
    <property type="evidence" value="ECO:0007669"/>
    <property type="project" value="UniProtKB-UniRule"/>
</dbReference>
<organism evidence="11 12">
    <name type="scientific">Polyangium fumosum</name>
    <dbReference type="NCBI Taxonomy" id="889272"/>
    <lineage>
        <taxon>Bacteria</taxon>
        <taxon>Pseudomonadati</taxon>
        <taxon>Myxococcota</taxon>
        <taxon>Polyangia</taxon>
        <taxon>Polyangiales</taxon>
        <taxon>Polyangiaceae</taxon>
        <taxon>Polyangium</taxon>
    </lineage>
</organism>
<evidence type="ECO:0000256" key="2">
    <source>
        <dbReference type="ARBA" id="ARBA00022679"/>
    </source>
</evidence>
<dbReference type="InterPro" id="IPR013785">
    <property type="entry name" value="Aldolase_TIM"/>
</dbReference>
<evidence type="ECO:0000256" key="1">
    <source>
        <dbReference type="ARBA" id="ARBA00005165"/>
    </source>
</evidence>
<keyword evidence="3 9" id="KW-0479">Metal-binding</keyword>
<feature type="domain" description="Thiamine phosphate synthase/TenI" evidence="10">
    <location>
        <begin position="4"/>
        <end position="193"/>
    </location>
</feature>
<dbReference type="GO" id="GO:0005737">
    <property type="term" value="C:cytoplasm"/>
    <property type="evidence" value="ECO:0007669"/>
    <property type="project" value="TreeGrafter"/>
</dbReference>
<dbReference type="RefSeq" id="WP_136931480.1">
    <property type="nucleotide sequence ID" value="NZ_SSMQ01000026.1"/>
</dbReference>
<comment type="caution">
    <text evidence="11">The sequence shown here is derived from an EMBL/GenBank/DDBJ whole genome shotgun (WGS) entry which is preliminary data.</text>
</comment>
<dbReference type="PANTHER" id="PTHR20857">
    <property type="entry name" value="THIAMINE-PHOSPHATE PYROPHOSPHORYLASE"/>
    <property type="match status" value="1"/>
</dbReference>
<comment type="pathway">
    <text evidence="1 9">Cofactor biosynthesis; thiamine diphosphate biosynthesis; thiamine phosphate from 4-amino-2-methyl-5-diphosphomethylpyrimidine and 4-methyl-5-(2-phosphoethyl)-thiazole: step 1/1.</text>
</comment>
<feature type="binding site" evidence="9">
    <location>
        <position position="172"/>
    </location>
    <ligand>
        <name>2-[(2R,5Z)-2-carboxy-4-methylthiazol-5(2H)-ylidene]ethyl phosphate</name>
        <dbReference type="ChEBI" id="CHEBI:62899"/>
    </ligand>
</feature>
<comment type="similarity">
    <text evidence="9">Belongs to the thiamine-phosphate synthase family.</text>
</comment>
<feature type="binding site" evidence="9">
    <location>
        <position position="110"/>
    </location>
    <ligand>
        <name>4-amino-2-methyl-5-(diphosphooxymethyl)pyrimidine</name>
        <dbReference type="ChEBI" id="CHEBI:57841"/>
    </ligand>
</feature>